<dbReference type="GO" id="GO:0006457">
    <property type="term" value="P:protein folding"/>
    <property type="evidence" value="ECO:0007669"/>
    <property type="project" value="InterPro"/>
</dbReference>
<organism evidence="9 10">
    <name type="scientific">Desulfobulbus propionicus (strain ATCC 33891 / DSM 2032 / VKM B-1956 / 1pr3)</name>
    <dbReference type="NCBI Taxonomy" id="577650"/>
    <lineage>
        <taxon>Bacteria</taxon>
        <taxon>Pseudomonadati</taxon>
        <taxon>Thermodesulfobacteriota</taxon>
        <taxon>Desulfobulbia</taxon>
        <taxon>Desulfobulbales</taxon>
        <taxon>Desulfobulbaceae</taxon>
        <taxon>Desulfobulbus</taxon>
    </lineage>
</organism>
<dbReference type="EMBL" id="CP002364">
    <property type="protein sequence ID" value="ADW16277.1"/>
    <property type="molecule type" value="Genomic_DNA"/>
</dbReference>
<dbReference type="GO" id="GO:0003755">
    <property type="term" value="F:peptidyl-prolyl cis-trans isomerase activity"/>
    <property type="evidence" value="ECO:0007669"/>
    <property type="project" value="UniProtKB-UniRule"/>
</dbReference>
<dbReference type="PANTHER" id="PTHR43811:SF19">
    <property type="entry name" value="39 KDA FK506-BINDING NUCLEAR PROTEIN"/>
    <property type="match status" value="1"/>
</dbReference>
<evidence type="ECO:0000256" key="6">
    <source>
        <dbReference type="RuleBase" id="RU003915"/>
    </source>
</evidence>
<feature type="domain" description="PPIase FKBP-type" evidence="8">
    <location>
        <begin position="144"/>
        <end position="230"/>
    </location>
</feature>
<sequence>MKLHVVGLMVLLVAARTVCAADQPMELKNDEQKLSYAMGLDLGEYFKGLEDKFDLQALNQGIVDSYNGNKPLLSAADAAAIQQNFAKKQQEKQIQKTVAMVQKNRKAAEEFLKANKGKEGVTETKSGLQYKVVKKGQGAKPAPTDMVKVQYKGTLIDGKEFDSSYKRNEPAEFQVNQVIAGWQEALPLMEVGSTYELYIPPDLAYGDRGAPPVIEPGSMLIFQVELLEILQPAKEKEKEKKE</sequence>
<evidence type="ECO:0000259" key="8">
    <source>
        <dbReference type="PROSITE" id="PS50059"/>
    </source>
</evidence>
<dbReference type="Pfam" id="PF00254">
    <property type="entry name" value="FKBP_C"/>
    <property type="match status" value="1"/>
</dbReference>
<proteinExistence type="inferred from homology"/>
<comment type="catalytic activity">
    <reaction evidence="1 5 6">
        <text>[protein]-peptidylproline (omega=180) = [protein]-peptidylproline (omega=0)</text>
        <dbReference type="Rhea" id="RHEA:16237"/>
        <dbReference type="Rhea" id="RHEA-COMP:10747"/>
        <dbReference type="Rhea" id="RHEA-COMP:10748"/>
        <dbReference type="ChEBI" id="CHEBI:83833"/>
        <dbReference type="ChEBI" id="CHEBI:83834"/>
        <dbReference type="EC" id="5.2.1.8"/>
    </reaction>
</comment>
<name>A0A7U3YIY9_DESPD</name>
<dbReference type="Gene3D" id="3.10.50.40">
    <property type="match status" value="1"/>
</dbReference>
<keyword evidence="3 5" id="KW-0697">Rotamase</keyword>
<evidence type="ECO:0000256" key="4">
    <source>
        <dbReference type="ARBA" id="ARBA00023235"/>
    </source>
</evidence>
<protein>
    <recommendedName>
        <fullName evidence="6">Peptidyl-prolyl cis-trans isomerase</fullName>
        <ecNumber evidence="6">5.2.1.8</ecNumber>
    </recommendedName>
</protein>
<keyword evidence="7" id="KW-0732">Signal</keyword>
<dbReference type="InterPro" id="IPR036944">
    <property type="entry name" value="PPIase_FKBP_N_sf"/>
</dbReference>
<accession>A0A7U3YIY9</accession>
<dbReference type="InterPro" id="IPR046357">
    <property type="entry name" value="PPIase_dom_sf"/>
</dbReference>
<dbReference type="KEGG" id="dpr:Despr_0083"/>
<reference evidence="9 10" key="1">
    <citation type="journal article" date="2011" name="Stand. Genomic Sci.">
        <title>Complete genome sequence of Desulfobulbus propionicus type strain (1pr3).</title>
        <authorList>
            <person name="Pagani I."/>
            <person name="Lapidus A."/>
            <person name="Nolan M."/>
            <person name="Lucas S."/>
            <person name="Hammon N."/>
            <person name="Deshpande S."/>
            <person name="Cheng J.F."/>
            <person name="Chertkov O."/>
            <person name="Davenport K."/>
            <person name="Tapia R."/>
            <person name="Han C."/>
            <person name="Goodwin L."/>
            <person name="Pitluck S."/>
            <person name="Liolios K."/>
            <person name="Mavromatis K."/>
            <person name="Ivanova N."/>
            <person name="Mikhailova N."/>
            <person name="Pati A."/>
            <person name="Chen A."/>
            <person name="Palaniappan K."/>
            <person name="Land M."/>
            <person name="Hauser L."/>
            <person name="Chang Y.J."/>
            <person name="Jeffries C.D."/>
            <person name="Detter J.C."/>
            <person name="Brambilla E."/>
            <person name="Kannan K.P."/>
            <person name="Djao O.D."/>
            <person name="Rohde M."/>
            <person name="Pukall R."/>
            <person name="Spring S."/>
            <person name="Goker M."/>
            <person name="Sikorski J."/>
            <person name="Woyke T."/>
            <person name="Bristow J."/>
            <person name="Eisen J.A."/>
            <person name="Markowitz V."/>
            <person name="Hugenholtz P."/>
            <person name="Kyrpides N.C."/>
            <person name="Klenk H.P."/>
        </authorList>
    </citation>
    <scope>NUCLEOTIDE SEQUENCE [LARGE SCALE GENOMIC DNA]</scope>
    <source>
        <strain evidence="10">ATCC 33891 / DSM 2032 / 1pr3</strain>
    </source>
</reference>
<keyword evidence="4 5" id="KW-0413">Isomerase</keyword>
<evidence type="ECO:0000256" key="2">
    <source>
        <dbReference type="ARBA" id="ARBA00006577"/>
    </source>
</evidence>
<dbReference type="EC" id="5.2.1.8" evidence="6"/>
<evidence type="ECO:0000256" key="1">
    <source>
        <dbReference type="ARBA" id="ARBA00000971"/>
    </source>
</evidence>
<feature type="chain" id="PRO_5031259760" description="Peptidyl-prolyl cis-trans isomerase" evidence="7">
    <location>
        <begin position="21"/>
        <end position="242"/>
    </location>
</feature>
<dbReference type="Pfam" id="PF01346">
    <property type="entry name" value="FKBP_N"/>
    <property type="match status" value="1"/>
</dbReference>
<evidence type="ECO:0000256" key="3">
    <source>
        <dbReference type="ARBA" id="ARBA00023110"/>
    </source>
</evidence>
<dbReference type="Gene3D" id="1.10.287.460">
    <property type="entry name" value="Peptidyl-prolyl cis-trans isomerase, FKBP-type, N-terminal domain"/>
    <property type="match status" value="1"/>
</dbReference>
<feature type="signal peptide" evidence="7">
    <location>
        <begin position="1"/>
        <end position="20"/>
    </location>
</feature>
<dbReference type="SUPFAM" id="SSF54534">
    <property type="entry name" value="FKBP-like"/>
    <property type="match status" value="1"/>
</dbReference>
<evidence type="ECO:0000256" key="7">
    <source>
        <dbReference type="SAM" id="SignalP"/>
    </source>
</evidence>
<evidence type="ECO:0000313" key="9">
    <source>
        <dbReference type="EMBL" id="ADW16277.1"/>
    </source>
</evidence>
<dbReference type="PROSITE" id="PS50059">
    <property type="entry name" value="FKBP_PPIASE"/>
    <property type="match status" value="1"/>
</dbReference>
<dbReference type="InterPro" id="IPR000774">
    <property type="entry name" value="PPIase_FKBP_N"/>
</dbReference>
<dbReference type="AlphaFoldDB" id="A0A7U3YIY9"/>
<gene>
    <name evidence="9" type="ordered locus">Despr_0083</name>
</gene>
<dbReference type="RefSeq" id="WP_015722825.1">
    <property type="nucleotide sequence ID" value="NC_014972.1"/>
</dbReference>
<keyword evidence="10" id="KW-1185">Reference proteome</keyword>
<comment type="similarity">
    <text evidence="2 6">Belongs to the FKBP-type PPIase family.</text>
</comment>
<evidence type="ECO:0000313" key="10">
    <source>
        <dbReference type="Proteomes" id="UP000006365"/>
    </source>
</evidence>
<dbReference type="PANTHER" id="PTHR43811">
    <property type="entry name" value="FKBP-TYPE PEPTIDYL-PROLYL CIS-TRANS ISOMERASE FKPA"/>
    <property type="match status" value="1"/>
</dbReference>
<evidence type="ECO:0000256" key="5">
    <source>
        <dbReference type="PROSITE-ProRule" id="PRU00277"/>
    </source>
</evidence>
<dbReference type="FunFam" id="3.10.50.40:FF:000006">
    <property type="entry name" value="Peptidyl-prolyl cis-trans isomerase"/>
    <property type="match status" value="1"/>
</dbReference>
<dbReference type="InterPro" id="IPR001179">
    <property type="entry name" value="PPIase_FKBP_dom"/>
</dbReference>
<dbReference type="Proteomes" id="UP000006365">
    <property type="component" value="Chromosome"/>
</dbReference>